<organism evidence="2">
    <name type="scientific">Coccolithus braarudii</name>
    <dbReference type="NCBI Taxonomy" id="221442"/>
    <lineage>
        <taxon>Eukaryota</taxon>
        <taxon>Haptista</taxon>
        <taxon>Haptophyta</taxon>
        <taxon>Prymnesiophyceae</taxon>
        <taxon>Coccolithales</taxon>
        <taxon>Coccolithaceae</taxon>
        <taxon>Coccolithus</taxon>
    </lineage>
</organism>
<evidence type="ECO:0000313" key="2">
    <source>
        <dbReference type="EMBL" id="CAD8614992.1"/>
    </source>
</evidence>
<accession>A0A7S0Q803</accession>
<protein>
    <submittedName>
        <fullName evidence="2">Uncharacterized protein</fullName>
    </submittedName>
</protein>
<dbReference type="EMBL" id="HBEY01038616">
    <property type="protein sequence ID" value="CAD8614992.1"/>
    <property type="molecule type" value="Transcribed_RNA"/>
</dbReference>
<sequence length="170" mass="17844">MLEGGLQESLLMAELCAAAARTHQLPSAEGGATTAPPSSAKGESQGDEPAERVELLLEQLRLAKAGTEDRRAGIESLLALLTVADGASAKERRPVMNAFVDGEGPRLLHEIESSMTGDWVTDAKNGTLRNVSALSQLPGPVGIAVSRYRGMAQRRVEGAALHLHGGQCTH</sequence>
<dbReference type="AlphaFoldDB" id="A0A7S0Q803"/>
<gene>
    <name evidence="2" type="ORF">CPEL01642_LOCUS18373</name>
</gene>
<reference evidence="2" key="1">
    <citation type="submission" date="2021-01" db="EMBL/GenBank/DDBJ databases">
        <authorList>
            <person name="Corre E."/>
            <person name="Pelletier E."/>
            <person name="Niang G."/>
            <person name="Scheremetjew M."/>
            <person name="Finn R."/>
            <person name="Kale V."/>
            <person name="Holt S."/>
            <person name="Cochrane G."/>
            <person name="Meng A."/>
            <person name="Brown T."/>
            <person name="Cohen L."/>
        </authorList>
    </citation>
    <scope>NUCLEOTIDE SEQUENCE</scope>
    <source>
        <strain evidence="2">PLY182g</strain>
    </source>
</reference>
<feature type="region of interest" description="Disordered" evidence="1">
    <location>
        <begin position="24"/>
        <end position="50"/>
    </location>
</feature>
<evidence type="ECO:0000256" key="1">
    <source>
        <dbReference type="SAM" id="MobiDB-lite"/>
    </source>
</evidence>
<name>A0A7S0Q803_9EUKA</name>
<proteinExistence type="predicted"/>